<protein>
    <submittedName>
        <fullName evidence="2">Uncharacterized protein</fullName>
    </submittedName>
</protein>
<evidence type="ECO:0000313" key="3">
    <source>
        <dbReference type="Proteomes" id="UP000054466"/>
    </source>
</evidence>
<evidence type="ECO:0000313" key="2">
    <source>
        <dbReference type="EMBL" id="KIW24666.1"/>
    </source>
</evidence>
<feature type="region of interest" description="Disordered" evidence="1">
    <location>
        <begin position="152"/>
        <end position="174"/>
    </location>
</feature>
<accession>A0A0D1ZAE0</accession>
<evidence type="ECO:0000256" key="1">
    <source>
        <dbReference type="SAM" id="MobiDB-lite"/>
    </source>
</evidence>
<gene>
    <name evidence="2" type="ORF">PV07_10368</name>
</gene>
<proteinExistence type="predicted"/>
<keyword evidence="3" id="KW-1185">Reference proteome</keyword>
<dbReference type="AlphaFoldDB" id="A0A0D1ZAE0"/>
<organism evidence="2 3">
    <name type="scientific">Cladophialophora immunda</name>
    <dbReference type="NCBI Taxonomy" id="569365"/>
    <lineage>
        <taxon>Eukaryota</taxon>
        <taxon>Fungi</taxon>
        <taxon>Dikarya</taxon>
        <taxon>Ascomycota</taxon>
        <taxon>Pezizomycotina</taxon>
        <taxon>Eurotiomycetes</taxon>
        <taxon>Chaetothyriomycetidae</taxon>
        <taxon>Chaetothyriales</taxon>
        <taxon>Herpotrichiellaceae</taxon>
        <taxon>Cladophialophora</taxon>
    </lineage>
</organism>
<dbReference type="HOGENOM" id="CLU_1539851_0_0_1"/>
<dbReference type="GeneID" id="27349562"/>
<dbReference type="RefSeq" id="XP_016244882.1">
    <property type="nucleotide sequence ID" value="XM_016397691.1"/>
</dbReference>
<dbReference type="Proteomes" id="UP000054466">
    <property type="component" value="Unassembled WGS sequence"/>
</dbReference>
<sequence>MWRDLEENLYTRIRHLAADAFFTRTCTLETVQGFLLLNLWKEINDSVSPLHFGFAARITMDMRLGDHLPDLDDTLDPASRRRLRHHFHKTQETYLAMYAEDRMQSTLCVTGTTVSARAPAVQECAAPTCNHLSFAPQLRAMVTARLLVPSSRCRGRGGSRHGSASRQDPFSNRA</sequence>
<name>A0A0D1ZAE0_9EURO</name>
<dbReference type="EMBL" id="KN847045">
    <property type="protein sequence ID" value="KIW24666.1"/>
    <property type="molecule type" value="Genomic_DNA"/>
</dbReference>
<dbReference type="VEuPathDB" id="FungiDB:PV07_10368"/>
<reference evidence="2 3" key="1">
    <citation type="submission" date="2015-01" db="EMBL/GenBank/DDBJ databases">
        <title>The Genome Sequence of Cladophialophora immunda CBS83496.</title>
        <authorList>
            <consortium name="The Broad Institute Genomics Platform"/>
            <person name="Cuomo C."/>
            <person name="de Hoog S."/>
            <person name="Gorbushina A."/>
            <person name="Stielow B."/>
            <person name="Teixiera M."/>
            <person name="Abouelleil A."/>
            <person name="Chapman S.B."/>
            <person name="Priest M."/>
            <person name="Young S.K."/>
            <person name="Wortman J."/>
            <person name="Nusbaum C."/>
            <person name="Birren B."/>
        </authorList>
    </citation>
    <scope>NUCLEOTIDE SEQUENCE [LARGE SCALE GENOMIC DNA]</scope>
    <source>
        <strain evidence="2 3">CBS 83496</strain>
    </source>
</reference>